<evidence type="ECO:0000259" key="2">
    <source>
        <dbReference type="Pfam" id="PF02872"/>
    </source>
</evidence>
<dbReference type="Gene3D" id="2.150.10.10">
    <property type="entry name" value="Serralysin-like metalloprotease, C-terminal"/>
    <property type="match status" value="1"/>
</dbReference>
<dbReference type="Gene3D" id="3.90.780.10">
    <property type="entry name" value="5'-Nucleotidase, C-terminal domain"/>
    <property type="match status" value="1"/>
</dbReference>
<dbReference type="InterPro" id="IPR006179">
    <property type="entry name" value="5_nucleotidase/apyrase"/>
</dbReference>
<dbReference type="GO" id="GO:0008253">
    <property type="term" value="F:5'-nucleotidase activity"/>
    <property type="evidence" value="ECO:0007669"/>
    <property type="project" value="TreeGrafter"/>
</dbReference>
<dbReference type="PANTHER" id="PTHR11575">
    <property type="entry name" value="5'-NUCLEOTIDASE-RELATED"/>
    <property type="match status" value="1"/>
</dbReference>
<dbReference type="SUPFAM" id="SSF51120">
    <property type="entry name" value="beta-Roll"/>
    <property type="match status" value="1"/>
</dbReference>
<dbReference type="GO" id="GO:0009166">
    <property type="term" value="P:nucleotide catabolic process"/>
    <property type="evidence" value="ECO:0007669"/>
    <property type="project" value="InterPro"/>
</dbReference>
<dbReference type="InterPro" id="IPR008334">
    <property type="entry name" value="5'-Nucleotdase_C"/>
</dbReference>
<dbReference type="GO" id="GO:0005509">
    <property type="term" value="F:calcium ion binding"/>
    <property type="evidence" value="ECO:0007669"/>
    <property type="project" value="InterPro"/>
</dbReference>
<feature type="domain" description="5'-Nucleotidase C-terminal" evidence="2">
    <location>
        <begin position="476"/>
        <end position="609"/>
    </location>
</feature>
<accession>A0A951UMN8</accession>
<sequence>MPTTLQILHASDFEGGIAAVEDAVGFSAVINYFRTSTTGQYGVSSTVLANTITLSSGDNSIPGPFLYASSDPALNGIGGLGTSTSPLIGRGDVAILNELGIQASAVGNHDLDLGVRQFGDALRSGSGSPGSNFPYLSSNLDFSPEITLGNVRSTDLAANQATAEASSIRGRLAESTVITVTGNDGVAGTADDQRIGIVGATTPTLRQITSSGQIGILPSNPTDYDALAAEIQKSVDALAATGINKIVLVAHMQQLAIERDELARRLKDVDVLIAGGSNTLLSDANDTLRSGDTTGGNYPTVRTSASGQPVLVVNTEGNYKYVGRLVLSFDDNGIVDTSSLNTTLNGAFATDGAGVDRVYGSDVNPRDRSNPNVVAITDGLRGVISQKDNLITGKTTFFLNGDRNSVRTEETNLGNLTADANLAYVRQIDPTVVISLKNGGGIRDNIGAVSAASGATDNSDVERLPPQPNPLAPNKTTGDVSQLDIENSLRFNNALSLITVTASQLKELLENGVSGVRAGATPGAFPQVSGLKFSFDATRTAQVLATDGSVTTPGQRIRSLAIVNDNDKIIDVLVENGAVVGDPSRSFRMVTLNFLAGTTLTAGGDGYPFFRFVNENAALANRVDLTGETTTDLNRNGRIDSATTLPAGGFTFAAAGTEQDALAEYLRQVRTFGEQDTSAAQDTRIQNLSIRTDAILSGGRQVNGTSGSNRLRGNLGDDVLVGFSGNDVLRGLSGDDDMSGNVGNDSMDGGTGNDLMKGGSGADRMLGGDGNDTLYGGAGSDVMTLGRGRDVAALETGRGDSLIRDFAERQDKLGLSGNLTFGRLTIEQSGSNVLISLGNDLLATLRNSDADSLTRTDFTRIS</sequence>
<protein>
    <submittedName>
        <fullName evidence="3">5'-nucleotidase C-terminal domain-containing protein</fullName>
    </submittedName>
</protein>
<dbReference type="GO" id="GO:0030288">
    <property type="term" value="C:outer membrane-bounded periplasmic space"/>
    <property type="evidence" value="ECO:0007669"/>
    <property type="project" value="TreeGrafter"/>
</dbReference>
<dbReference type="Pfam" id="PF00353">
    <property type="entry name" value="HemolysinCabind"/>
    <property type="match status" value="2"/>
</dbReference>
<dbReference type="InterPro" id="IPR011049">
    <property type="entry name" value="Serralysin-like_metalloprot_C"/>
</dbReference>
<comment type="caution">
    <text evidence="3">The sequence shown here is derived from an EMBL/GenBank/DDBJ whole genome shotgun (WGS) entry which is preliminary data.</text>
</comment>
<evidence type="ECO:0000313" key="4">
    <source>
        <dbReference type="Proteomes" id="UP000757435"/>
    </source>
</evidence>
<dbReference type="InterPro" id="IPR036907">
    <property type="entry name" value="5'-Nucleotdase_C_sf"/>
</dbReference>
<feature type="region of interest" description="Disordered" evidence="1">
    <location>
        <begin position="732"/>
        <end position="751"/>
    </location>
</feature>
<dbReference type="GO" id="GO:0008768">
    <property type="term" value="F:UDP-sugar diphosphatase activity"/>
    <property type="evidence" value="ECO:0007669"/>
    <property type="project" value="TreeGrafter"/>
</dbReference>
<dbReference type="InterPro" id="IPR029052">
    <property type="entry name" value="Metallo-depent_PP-like"/>
</dbReference>
<dbReference type="SUPFAM" id="SSF56300">
    <property type="entry name" value="Metallo-dependent phosphatases"/>
    <property type="match status" value="1"/>
</dbReference>
<dbReference type="PRINTS" id="PR00313">
    <property type="entry name" value="CABNDNGRPT"/>
</dbReference>
<name>A0A951UMN8_9CYAN</name>
<reference evidence="3" key="1">
    <citation type="submission" date="2021-05" db="EMBL/GenBank/DDBJ databases">
        <authorList>
            <person name="Pietrasiak N."/>
            <person name="Ward R."/>
            <person name="Stajich J.E."/>
            <person name="Kurbessoian T."/>
        </authorList>
    </citation>
    <scope>NUCLEOTIDE SEQUENCE</scope>
    <source>
        <strain evidence="3">UHER 2000/2452</strain>
    </source>
</reference>
<dbReference type="PANTHER" id="PTHR11575:SF24">
    <property type="entry name" value="5'-NUCLEOTIDASE"/>
    <property type="match status" value="1"/>
</dbReference>
<evidence type="ECO:0000256" key="1">
    <source>
        <dbReference type="SAM" id="MobiDB-lite"/>
    </source>
</evidence>
<dbReference type="AlphaFoldDB" id="A0A951UMN8"/>
<dbReference type="SUPFAM" id="SSF55816">
    <property type="entry name" value="5'-nucleotidase (syn. UDP-sugar hydrolase), C-terminal domain"/>
    <property type="match status" value="1"/>
</dbReference>
<gene>
    <name evidence="3" type="ORF">KME15_12775</name>
</gene>
<evidence type="ECO:0000313" key="3">
    <source>
        <dbReference type="EMBL" id="MBW4659542.1"/>
    </source>
</evidence>
<dbReference type="Pfam" id="PF02872">
    <property type="entry name" value="5_nucleotid_C"/>
    <property type="match status" value="1"/>
</dbReference>
<organism evidence="3 4">
    <name type="scientific">Drouetiella hepatica Uher 2000/2452</name>
    <dbReference type="NCBI Taxonomy" id="904376"/>
    <lineage>
        <taxon>Bacteria</taxon>
        <taxon>Bacillati</taxon>
        <taxon>Cyanobacteriota</taxon>
        <taxon>Cyanophyceae</taxon>
        <taxon>Oculatellales</taxon>
        <taxon>Oculatellaceae</taxon>
        <taxon>Drouetiella</taxon>
    </lineage>
</organism>
<dbReference type="InterPro" id="IPR001343">
    <property type="entry name" value="Hemolysn_Ca-bd"/>
</dbReference>
<dbReference type="PRINTS" id="PR01607">
    <property type="entry name" value="APYRASEFAMLY"/>
</dbReference>
<dbReference type="Proteomes" id="UP000757435">
    <property type="component" value="Unassembled WGS sequence"/>
</dbReference>
<feature type="region of interest" description="Disordered" evidence="1">
    <location>
        <begin position="453"/>
        <end position="478"/>
    </location>
</feature>
<dbReference type="EMBL" id="JAHHHD010000012">
    <property type="protein sequence ID" value="MBW4659542.1"/>
    <property type="molecule type" value="Genomic_DNA"/>
</dbReference>
<reference evidence="3" key="2">
    <citation type="journal article" date="2022" name="Microbiol. Resour. Announc.">
        <title>Metagenome Sequencing to Explore Phylogenomics of Terrestrial Cyanobacteria.</title>
        <authorList>
            <person name="Ward R.D."/>
            <person name="Stajich J.E."/>
            <person name="Johansen J.R."/>
            <person name="Huntemann M."/>
            <person name="Clum A."/>
            <person name="Foster B."/>
            <person name="Foster B."/>
            <person name="Roux S."/>
            <person name="Palaniappan K."/>
            <person name="Varghese N."/>
            <person name="Mukherjee S."/>
            <person name="Reddy T.B.K."/>
            <person name="Daum C."/>
            <person name="Copeland A."/>
            <person name="Chen I.A."/>
            <person name="Ivanova N.N."/>
            <person name="Kyrpides N.C."/>
            <person name="Shapiro N."/>
            <person name="Eloe-Fadrosh E.A."/>
            <person name="Pietrasiak N."/>
        </authorList>
    </citation>
    <scope>NUCLEOTIDE SEQUENCE</scope>
    <source>
        <strain evidence="3">UHER 2000/2452</strain>
    </source>
</reference>
<proteinExistence type="predicted"/>
<dbReference type="Gene3D" id="3.60.21.10">
    <property type="match status" value="1"/>
</dbReference>